<dbReference type="RefSeq" id="WP_043355072.1">
    <property type="nucleotide sequence ID" value="NZ_CP010537.1"/>
</dbReference>
<dbReference type="Pfam" id="PF04199">
    <property type="entry name" value="Cyclase"/>
    <property type="match status" value="1"/>
</dbReference>
<dbReference type="PANTHER" id="PTHR34861:SF10">
    <property type="entry name" value="CYCLASE"/>
    <property type="match status" value="1"/>
</dbReference>
<evidence type="ECO:0000313" key="1">
    <source>
        <dbReference type="EMBL" id="AJG23308.1"/>
    </source>
</evidence>
<organism evidence="1 2">
    <name type="scientific">Cupriavidus basilensis</name>
    <dbReference type="NCBI Taxonomy" id="68895"/>
    <lineage>
        <taxon>Bacteria</taxon>
        <taxon>Pseudomonadati</taxon>
        <taxon>Pseudomonadota</taxon>
        <taxon>Betaproteobacteria</taxon>
        <taxon>Burkholderiales</taxon>
        <taxon>Burkholderiaceae</taxon>
        <taxon>Cupriavidus</taxon>
    </lineage>
</organism>
<protein>
    <recommendedName>
        <fullName evidence="3">Cyclase family protein</fullName>
    </recommendedName>
</protein>
<dbReference type="GO" id="GO:0004061">
    <property type="term" value="F:arylformamidase activity"/>
    <property type="evidence" value="ECO:0007669"/>
    <property type="project" value="InterPro"/>
</dbReference>
<keyword evidence="2" id="KW-1185">Reference proteome</keyword>
<accession>A0A0C4YJR9</accession>
<evidence type="ECO:0008006" key="3">
    <source>
        <dbReference type="Google" id="ProtNLM"/>
    </source>
</evidence>
<reference evidence="1 2" key="1">
    <citation type="journal article" date="2015" name="Genome Announc.">
        <title>Complete Genome Sequence of Cupriavidus basilensis 4G11, Isolated from the Oak Ridge Field Research Center Site.</title>
        <authorList>
            <person name="Ray J."/>
            <person name="Waters R.J."/>
            <person name="Skerker J.M."/>
            <person name="Kuehl J.V."/>
            <person name="Price M.N."/>
            <person name="Huang J."/>
            <person name="Chakraborty R."/>
            <person name="Arkin A.P."/>
            <person name="Deutschbauer A."/>
        </authorList>
    </citation>
    <scope>NUCLEOTIDE SEQUENCE [LARGE SCALE GENOMIC DNA]</scope>
    <source>
        <strain evidence="1">4G11</strain>
    </source>
</reference>
<dbReference type="GO" id="GO:0019441">
    <property type="term" value="P:L-tryptophan catabolic process to kynurenine"/>
    <property type="evidence" value="ECO:0007669"/>
    <property type="project" value="InterPro"/>
</dbReference>
<dbReference type="Proteomes" id="UP000031843">
    <property type="component" value="Chromosome secondary"/>
</dbReference>
<dbReference type="KEGG" id="cbw:RR42_s1720"/>
<dbReference type="InterPro" id="IPR037175">
    <property type="entry name" value="KFase_sf"/>
</dbReference>
<dbReference type="Gene3D" id="3.50.30.50">
    <property type="entry name" value="Putative cyclase"/>
    <property type="match status" value="1"/>
</dbReference>
<dbReference type="AlphaFoldDB" id="A0A0C4YJR9"/>
<dbReference type="OrthoDB" id="7067800at2"/>
<dbReference type="SUPFAM" id="SSF102198">
    <property type="entry name" value="Putative cyclase"/>
    <property type="match status" value="1"/>
</dbReference>
<dbReference type="STRING" id="68895.RR42_s1720"/>
<evidence type="ECO:0000313" key="2">
    <source>
        <dbReference type="Proteomes" id="UP000031843"/>
    </source>
</evidence>
<name>A0A0C4YJR9_9BURK</name>
<sequence>MESKNVPLVAELLRDAPKNWGKWGPDDEVGSLNYLTRAQVLRGVASVRSGKTFTLQIQMGNPAGDPVWPGRSQARRLNVMDKGHYLCGKGPKFPGEAEYADDMMIMYLQGSTQYDALGHVWYGDQLWNGYDAKSTIGGLEKASVLPIAERGVVGRGVLIDMARHRGKDVLAPGETFTHLDLLAAAEMQGVRIEKHDILVIRTGWIGSFYKRDQAEFYREFVEPGLTYSPELVEWFHRMEIPNLVTDTIANEVTVDPVSGVALPLHNALMRNLGVALTEIAQLDPLAADCADDQQWTFLYTAAPLKVVNGSGAPVNPVVIK</sequence>
<dbReference type="EMBL" id="CP010537">
    <property type="protein sequence ID" value="AJG23308.1"/>
    <property type="molecule type" value="Genomic_DNA"/>
</dbReference>
<gene>
    <name evidence="1" type="ORF">RR42_s1720</name>
</gene>
<dbReference type="InterPro" id="IPR007325">
    <property type="entry name" value="KFase/CYL"/>
</dbReference>
<proteinExistence type="predicted"/>
<dbReference type="PANTHER" id="PTHR34861">
    <property type="match status" value="1"/>
</dbReference>